<evidence type="ECO:0000313" key="2">
    <source>
        <dbReference type="Proteomes" id="UP000276133"/>
    </source>
</evidence>
<keyword evidence="2" id="KW-1185">Reference proteome</keyword>
<evidence type="ECO:0000313" key="1">
    <source>
        <dbReference type="EMBL" id="RNA31844.1"/>
    </source>
</evidence>
<gene>
    <name evidence="1" type="ORF">BpHYR1_020790</name>
</gene>
<name>A0A3M7S7N6_BRAPC</name>
<organism evidence="1 2">
    <name type="scientific">Brachionus plicatilis</name>
    <name type="common">Marine rotifer</name>
    <name type="synonym">Brachionus muelleri</name>
    <dbReference type="NCBI Taxonomy" id="10195"/>
    <lineage>
        <taxon>Eukaryota</taxon>
        <taxon>Metazoa</taxon>
        <taxon>Spiralia</taxon>
        <taxon>Gnathifera</taxon>
        <taxon>Rotifera</taxon>
        <taxon>Eurotatoria</taxon>
        <taxon>Monogononta</taxon>
        <taxon>Pseudotrocha</taxon>
        <taxon>Ploima</taxon>
        <taxon>Brachionidae</taxon>
        <taxon>Brachionus</taxon>
    </lineage>
</organism>
<protein>
    <submittedName>
        <fullName evidence="1">Uncharacterized protein</fullName>
    </submittedName>
</protein>
<accession>A0A3M7S7N6</accession>
<comment type="caution">
    <text evidence="1">The sequence shown here is derived from an EMBL/GenBank/DDBJ whole genome shotgun (WGS) entry which is preliminary data.</text>
</comment>
<reference evidence="1 2" key="1">
    <citation type="journal article" date="2018" name="Sci. Rep.">
        <title>Genomic signatures of local adaptation to the degree of environmental predictability in rotifers.</title>
        <authorList>
            <person name="Franch-Gras L."/>
            <person name="Hahn C."/>
            <person name="Garcia-Roger E.M."/>
            <person name="Carmona M.J."/>
            <person name="Serra M."/>
            <person name="Gomez A."/>
        </authorList>
    </citation>
    <scope>NUCLEOTIDE SEQUENCE [LARGE SCALE GENOMIC DNA]</scope>
    <source>
        <strain evidence="1">HYR1</strain>
    </source>
</reference>
<sequence length="90" mass="10406">MILKRASLEKIEKIIKPTLTKSLELLFMMLKIICQQKVNKIQKKILNRSLLIQSQFSTKSFLKINLTNIYIPNSILVHALSSVSKQIHQT</sequence>
<dbReference type="AlphaFoldDB" id="A0A3M7S7N6"/>
<dbReference type="EMBL" id="REGN01001891">
    <property type="protein sequence ID" value="RNA31844.1"/>
    <property type="molecule type" value="Genomic_DNA"/>
</dbReference>
<dbReference type="Proteomes" id="UP000276133">
    <property type="component" value="Unassembled WGS sequence"/>
</dbReference>
<proteinExistence type="predicted"/>